<reference evidence="11 12" key="1">
    <citation type="journal article" date="2021" name="Sci. Rep.">
        <title>The distribution of antibiotic resistance genes in chicken gut microbiota commensals.</title>
        <authorList>
            <person name="Juricova H."/>
            <person name="Matiasovicova J."/>
            <person name="Kubasova T."/>
            <person name="Cejkova D."/>
            <person name="Rychlik I."/>
        </authorList>
    </citation>
    <scope>NUCLEOTIDE SEQUENCE [LARGE SCALE GENOMIC DNA]</scope>
    <source>
        <strain evidence="11 12">An772</strain>
    </source>
</reference>
<dbReference type="SUPFAM" id="SSF51703">
    <property type="entry name" value="Cobalamin (vitamin B12)-dependent enzymes"/>
    <property type="match status" value="1"/>
</dbReference>
<dbReference type="InterPro" id="IPR016176">
    <property type="entry name" value="Cbl-dep_enz_cat"/>
</dbReference>
<comment type="catalytic activity">
    <reaction evidence="1">
        <text>(R)-methylmalonyl-CoA = succinyl-CoA</text>
        <dbReference type="Rhea" id="RHEA:22888"/>
        <dbReference type="ChEBI" id="CHEBI:57292"/>
        <dbReference type="ChEBI" id="CHEBI:57326"/>
        <dbReference type="EC" id="5.4.99.2"/>
    </reaction>
</comment>
<dbReference type="Gene3D" id="3.20.20.240">
    <property type="entry name" value="Methylmalonyl-CoA mutase"/>
    <property type="match status" value="1"/>
</dbReference>
<dbReference type="Gene3D" id="3.40.50.280">
    <property type="entry name" value="Cobalamin-binding domain"/>
    <property type="match status" value="1"/>
</dbReference>
<keyword evidence="6" id="KW-0846">Cobalamin</keyword>
<evidence type="ECO:0000313" key="12">
    <source>
        <dbReference type="Proteomes" id="UP000766986"/>
    </source>
</evidence>
<dbReference type="RefSeq" id="WP_205094332.1">
    <property type="nucleotide sequence ID" value="NZ_CAUDDV010000045.1"/>
</dbReference>
<evidence type="ECO:0000256" key="8">
    <source>
        <dbReference type="ARBA" id="ARBA00023285"/>
    </source>
</evidence>
<dbReference type="InterPro" id="IPR036724">
    <property type="entry name" value="Cobalamin-bd_sf"/>
</dbReference>
<dbReference type="InterPro" id="IPR004608">
    <property type="entry name" value="MMCoA_mutase_b"/>
</dbReference>
<feature type="domain" description="Methylmalonyl-CoA mutase alpha/beta chain catalytic" evidence="10">
    <location>
        <begin position="125"/>
        <end position="446"/>
    </location>
</feature>
<gene>
    <name evidence="11" type="primary">mutA</name>
    <name evidence="11" type="ORF">H7U35_01145</name>
</gene>
<sequence>MADSKEKLFSDFSPVTTEQWMEKITADLKGADFEKKLVWRTNEGFKVKPFYRKEDLEGLKTTDALPGEFPYLRGNKKDNNEWLVRQEIRVDDVKEANAKALDILNKGIDSLSFHVKAKELNAAYLETLLDGICAECVELNFSTCQGHVVELANLLVEYFQKKGYDLNKLHGSINFDYLNKMVAKGKEKGSLVDTAKALIAATAALPEYRVINVNALTLNNAGAYIYQELGYALAWGNEYMNQLTEAGVPAATVAKKIKFNFGISSNYFLEIAKFRAGRMLWADIVNSYLAEGDCKCAAQMKVHAETSSFNLTIFDSYVNLLRTQTEAMSAALAGVDSMTVVPFDKAYETPNDFSERLARNQQLLLKEESHFDKVIDPAAGSYYIENLTVSIAKQAWDLFLAVEDEGGFYAAVKAGKVQEAVNASNKARHEAVAKRKEILLGTNQYPNFTELAGDKRPLEAVCCCGGGHHDTCEKDVPTLNFDRAASEFEALRLQTEASGKRPKAFMLTIGNLAMRQARAQFSCNFLACAGYEVVDNLGFSSVEEGIDAAMAAKADIVVLCSSDDEYAEYAIPAFKALNGRAMFIVAGAPACMDELKAAGIENFIHVRVNVLETLKEYNAKLLK</sequence>
<protein>
    <recommendedName>
        <fullName evidence="9">Methylmalonyl-CoA mutase small subunit</fullName>
        <ecNumber evidence="9">5.4.99.2</ecNumber>
    </recommendedName>
</protein>
<dbReference type="CDD" id="cd03677">
    <property type="entry name" value="MM_CoA_mutase_beta"/>
    <property type="match status" value="1"/>
</dbReference>
<evidence type="ECO:0000256" key="7">
    <source>
        <dbReference type="ARBA" id="ARBA00023235"/>
    </source>
</evidence>
<dbReference type="GO" id="GO:0004494">
    <property type="term" value="F:methylmalonyl-CoA mutase activity"/>
    <property type="evidence" value="ECO:0007669"/>
    <property type="project" value="UniProtKB-EC"/>
</dbReference>
<keyword evidence="12" id="KW-1185">Reference proteome</keyword>
<evidence type="ECO:0000256" key="1">
    <source>
        <dbReference type="ARBA" id="ARBA00000290"/>
    </source>
</evidence>
<dbReference type="EC" id="5.4.99.2" evidence="9"/>
<evidence type="ECO:0000256" key="2">
    <source>
        <dbReference type="ARBA" id="ARBA00001922"/>
    </source>
</evidence>
<dbReference type="EMBL" id="JACLYZ010000001">
    <property type="protein sequence ID" value="MBM6733835.1"/>
    <property type="molecule type" value="Genomic_DNA"/>
</dbReference>
<evidence type="ECO:0000256" key="4">
    <source>
        <dbReference type="ARBA" id="ARBA00008465"/>
    </source>
</evidence>
<comment type="pathway">
    <text evidence="3">Metabolic intermediate metabolism; propanoyl-CoA degradation; succinyl-CoA from propanoyl-CoA: step 3/3.</text>
</comment>
<keyword evidence="7 11" id="KW-0413">Isomerase</keyword>
<dbReference type="InterPro" id="IPR006099">
    <property type="entry name" value="MeMalonylCoA_mutase_a/b_cat"/>
</dbReference>
<proteinExistence type="inferred from homology"/>
<evidence type="ECO:0000256" key="6">
    <source>
        <dbReference type="ARBA" id="ARBA00022628"/>
    </source>
</evidence>
<dbReference type="PANTHER" id="PTHR48101">
    <property type="entry name" value="METHYLMALONYL-COA MUTASE, MITOCHONDRIAL-RELATED"/>
    <property type="match status" value="1"/>
</dbReference>
<comment type="similarity">
    <text evidence="4">Belongs to the methylmalonyl-CoA mutase family.</text>
</comment>
<organism evidence="11 12">
    <name type="scientific">Mediterranea massiliensis</name>
    <dbReference type="NCBI Taxonomy" id="1841865"/>
    <lineage>
        <taxon>Bacteria</taxon>
        <taxon>Pseudomonadati</taxon>
        <taxon>Bacteroidota</taxon>
        <taxon>Bacteroidia</taxon>
        <taxon>Bacteroidales</taxon>
        <taxon>Bacteroidaceae</taxon>
        <taxon>Mediterranea</taxon>
    </lineage>
</organism>
<evidence type="ECO:0000256" key="3">
    <source>
        <dbReference type="ARBA" id="ARBA00005146"/>
    </source>
</evidence>
<accession>A0ABS2DWG6</accession>
<dbReference type="Proteomes" id="UP000766986">
    <property type="component" value="Unassembled WGS sequence"/>
</dbReference>
<evidence type="ECO:0000313" key="11">
    <source>
        <dbReference type="EMBL" id="MBM6733835.1"/>
    </source>
</evidence>
<name>A0ABS2DWG6_9BACT</name>
<dbReference type="PANTHER" id="PTHR48101:SF1">
    <property type="entry name" value="METHYLMALONYL-COA MUTASE, LARGE SUBUNIT"/>
    <property type="match status" value="1"/>
</dbReference>
<dbReference type="SUPFAM" id="SSF52242">
    <property type="entry name" value="Cobalamin (vitamin B12)-binding domain"/>
    <property type="match status" value="1"/>
</dbReference>
<feature type="domain" description="Methylmalonyl-CoA mutase alpha/beta chain catalytic" evidence="10">
    <location>
        <begin position="41"/>
        <end position="114"/>
    </location>
</feature>
<dbReference type="Pfam" id="PF01642">
    <property type="entry name" value="MM_CoA_mutase"/>
    <property type="match status" value="2"/>
</dbReference>
<evidence type="ECO:0000259" key="10">
    <source>
        <dbReference type="Pfam" id="PF01642"/>
    </source>
</evidence>
<comment type="caution">
    <text evidence="11">The sequence shown here is derived from an EMBL/GenBank/DDBJ whole genome shotgun (WGS) entry which is preliminary data.</text>
</comment>
<evidence type="ECO:0000256" key="5">
    <source>
        <dbReference type="ARBA" id="ARBA00011870"/>
    </source>
</evidence>
<keyword evidence="8" id="KW-0170">Cobalt</keyword>
<dbReference type="NCBIfam" id="TIGR00642">
    <property type="entry name" value="mmCoA_mut_beta"/>
    <property type="match status" value="1"/>
</dbReference>
<evidence type="ECO:0000256" key="9">
    <source>
        <dbReference type="NCBIfam" id="TIGR00642"/>
    </source>
</evidence>
<comment type="cofactor">
    <cofactor evidence="2">
        <name>adenosylcob(III)alamin</name>
        <dbReference type="ChEBI" id="CHEBI:18408"/>
    </cofactor>
</comment>
<comment type="subunit">
    <text evidence="5">Heterodimer of an alpha and a beta chain.</text>
</comment>